<protein>
    <submittedName>
        <fullName evidence="1">Uncharacterized protein</fullName>
    </submittedName>
</protein>
<gene>
    <name evidence="1" type="ORF">POCTA_138.1.T0380306</name>
</gene>
<comment type="caution">
    <text evidence="1">The sequence shown here is derived from an EMBL/GenBank/DDBJ whole genome shotgun (WGS) entry which is preliminary data.</text>
</comment>
<dbReference type="OrthoDB" id="444540at2759"/>
<evidence type="ECO:0000313" key="2">
    <source>
        <dbReference type="Proteomes" id="UP000683925"/>
    </source>
</evidence>
<keyword evidence="2" id="KW-1185">Reference proteome</keyword>
<sequence length="67" mass="7728">MNYGGFIKQVQGTMSLRNFDSVQQAFESLPKATIDIVKQQFNAKDHPDVRADRKRDDDVLCEFTESF</sequence>
<dbReference type="EMBL" id="CAJJDP010000038">
    <property type="protein sequence ID" value="CAD8160674.1"/>
    <property type="molecule type" value="Genomic_DNA"/>
</dbReference>
<dbReference type="Proteomes" id="UP000683925">
    <property type="component" value="Unassembled WGS sequence"/>
</dbReference>
<reference evidence="1" key="1">
    <citation type="submission" date="2021-01" db="EMBL/GenBank/DDBJ databases">
        <authorList>
            <consortium name="Genoscope - CEA"/>
            <person name="William W."/>
        </authorList>
    </citation>
    <scope>NUCLEOTIDE SEQUENCE</scope>
</reference>
<organism evidence="1 2">
    <name type="scientific">Paramecium octaurelia</name>
    <dbReference type="NCBI Taxonomy" id="43137"/>
    <lineage>
        <taxon>Eukaryota</taxon>
        <taxon>Sar</taxon>
        <taxon>Alveolata</taxon>
        <taxon>Ciliophora</taxon>
        <taxon>Intramacronucleata</taxon>
        <taxon>Oligohymenophorea</taxon>
        <taxon>Peniculida</taxon>
        <taxon>Parameciidae</taxon>
        <taxon>Paramecium</taxon>
    </lineage>
</organism>
<name>A0A8S1U8F0_PAROT</name>
<dbReference type="AlphaFoldDB" id="A0A8S1U8F0"/>
<accession>A0A8S1U8F0</accession>
<evidence type="ECO:0000313" key="1">
    <source>
        <dbReference type="EMBL" id="CAD8160674.1"/>
    </source>
</evidence>
<proteinExistence type="predicted"/>